<evidence type="ECO:0000259" key="3">
    <source>
        <dbReference type="Pfam" id="PF01326"/>
    </source>
</evidence>
<dbReference type="Gene3D" id="3.50.30.10">
    <property type="entry name" value="Phosphohistidine domain"/>
    <property type="match status" value="1"/>
</dbReference>
<dbReference type="GO" id="GO:0016301">
    <property type="term" value="F:kinase activity"/>
    <property type="evidence" value="ECO:0007669"/>
    <property type="project" value="InterPro"/>
</dbReference>
<evidence type="ECO:0000313" key="5">
    <source>
        <dbReference type="Proteomes" id="UP000801492"/>
    </source>
</evidence>
<sequence>MAVVIQRMIPADAAGVLFTCHPTTCNPSKMIITSNYGLGESVVSGQADPDTITINRTWDGDLSVESQQIGTKKIAIKMSEDLNLNNTTEVNEISEERAKRLSLTQEQILILGKVGLELEKAYGSPRDVEWAFCNNKLYLLQSRPITTLNNWTEFELLHEFDVPILTHQELFTVSNVAEVMPGALTPLSNTVMNSIISKNLYKYIMEIADDPFIMKCSGVINHHAVINVTNCLLNKVENKVDIAAKVLDMAVFGHPVTDEKLHAIAVSRFGVMSKFTKYRILLKSSIEAFRGDNYVRKAAKLAGNFKLQQTQHKSALDKFNSICHKLADLSKVTEYHSTISRSSIFYQIVAMNILAEGSKDLTMDHYYDISILLSSCSNVISVEIPQTLEKISNLIIRSDIKEKFIKINPNDGVNWLRISCPQASQELDAFLGKHGHRSLREFEFKTDSWGMNPAILIEMLQRNCRGNEIIRKNEYLSADETIAKLVTPRNDNIRKVLKFLIGRCRKAVAKREATKSELIRMTNEVRLAFRDLSKQMVSEGIIPDAELIYYFSVYELKQTILRRDPALIRKVLQRQRFYPKWDRLKLPELIFGFPKLEEDNFQKHIGRNVNSQVSLKGTPACSGDVTARACVITDLKDIDQLKAGDVLITYTTDVGWSPYFPILSAVVTELGGLISHGAVVAREYGLPCLVGVQNVTSVFKTGDIVHVSGKSGILELIS</sequence>
<dbReference type="PANTHER" id="PTHR43615">
    <property type="entry name" value="PHOSPHOENOLPYRUVATE SYNTHASE-RELATED"/>
    <property type="match status" value="1"/>
</dbReference>
<name>A0A8K0DGR1_IGNLU</name>
<evidence type="ECO:0008006" key="6">
    <source>
        <dbReference type="Google" id="ProtNLM"/>
    </source>
</evidence>
<dbReference type="InterPro" id="IPR036637">
    <property type="entry name" value="Phosphohistidine_dom_sf"/>
</dbReference>
<dbReference type="PANTHER" id="PTHR43615:SF1">
    <property type="entry name" value="PPDK_N DOMAIN-CONTAINING PROTEIN"/>
    <property type="match status" value="1"/>
</dbReference>
<dbReference type="EMBL" id="VTPC01000381">
    <property type="protein sequence ID" value="KAF2905990.1"/>
    <property type="molecule type" value="Genomic_DNA"/>
</dbReference>
<dbReference type="GO" id="GO:0005524">
    <property type="term" value="F:ATP binding"/>
    <property type="evidence" value="ECO:0007669"/>
    <property type="project" value="InterPro"/>
</dbReference>
<feature type="domain" description="PEP-utilising enzyme mobile" evidence="2">
    <location>
        <begin position="642"/>
        <end position="712"/>
    </location>
</feature>
<dbReference type="InterPro" id="IPR008279">
    <property type="entry name" value="PEP-util_enz_mobile_dom"/>
</dbReference>
<evidence type="ECO:0000313" key="4">
    <source>
        <dbReference type="EMBL" id="KAF2905990.1"/>
    </source>
</evidence>
<dbReference type="SUPFAM" id="SSF56059">
    <property type="entry name" value="Glutathione synthetase ATP-binding domain-like"/>
    <property type="match status" value="1"/>
</dbReference>
<dbReference type="Proteomes" id="UP000801492">
    <property type="component" value="Unassembled WGS sequence"/>
</dbReference>
<evidence type="ECO:0000256" key="1">
    <source>
        <dbReference type="ARBA" id="ARBA00007837"/>
    </source>
</evidence>
<feature type="domain" description="Pyruvate phosphate dikinase AMP/ATP-binding" evidence="3">
    <location>
        <begin position="1"/>
        <end position="150"/>
    </location>
</feature>
<dbReference type="Pfam" id="PF01326">
    <property type="entry name" value="PPDK_N"/>
    <property type="match status" value="1"/>
</dbReference>
<organism evidence="4 5">
    <name type="scientific">Ignelater luminosus</name>
    <name type="common">Cucubano</name>
    <name type="synonym">Pyrophorus luminosus</name>
    <dbReference type="NCBI Taxonomy" id="2038154"/>
    <lineage>
        <taxon>Eukaryota</taxon>
        <taxon>Metazoa</taxon>
        <taxon>Ecdysozoa</taxon>
        <taxon>Arthropoda</taxon>
        <taxon>Hexapoda</taxon>
        <taxon>Insecta</taxon>
        <taxon>Pterygota</taxon>
        <taxon>Neoptera</taxon>
        <taxon>Endopterygota</taxon>
        <taxon>Coleoptera</taxon>
        <taxon>Polyphaga</taxon>
        <taxon>Elateriformia</taxon>
        <taxon>Elateroidea</taxon>
        <taxon>Elateridae</taxon>
        <taxon>Agrypninae</taxon>
        <taxon>Pyrophorini</taxon>
        <taxon>Ignelater</taxon>
    </lineage>
</organism>
<proteinExistence type="inferred from homology"/>
<comment type="similarity">
    <text evidence="1">Belongs to the PEP-utilizing enzyme family.</text>
</comment>
<accession>A0A8K0DGR1</accession>
<dbReference type="AlphaFoldDB" id="A0A8K0DGR1"/>
<dbReference type="Gene3D" id="3.30.470.20">
    <property type="entry name" value="ATP-grasp fold, B domain"/>
    <property type="match status" value="1"/>
</dbReference>
<dbReference type="OrthoDB" id="6123450at2759"/>
<gene>
    <name evidence="4" type="ORF">ILUMI_00186</name>
</gene>
<dbReference type="InterPro" id="IPR002192">
    <property type="entry name" value="PPDK_AMP/ATP-bd"/>
</dbReference>
<dbReference type="InterPro" id="IPR051549">
    <property type="entry name" value="PEP_Utilizing_Enz"/>
</dbReference>
<protein>
    <recommendedName>
        <fullName evidence="6">Phosphoenolpyruvate synthase</fullName>
    </recommendedName>
</protein>
<dbReference type="SUPFAM" id="SSF52009">
    <property type="entry name" value="Phosphohistidine domain"/>
    <property type="match status" value="1"/>
</dbReference>
<keyword evidence="5" id="KW-1185">Reference proteome</keyword>
<evidence type="ECO:0000259" key="2">
    <source>
        <dbReference type="Pfam" id="PF00391"/>
    </source>
</evidence>
<dbReference type="Pfam" id="PF00391">
    <property type="entry name" value="PEP-utilizers"/>
    <property type="match status" value="1"/>
</dbReference>
<comment type="caution">
    <text evidence="4">The sequence shown here is derived from an EMBL/GenBank/DDBJ whole genome shotgun (WGS) entry which is preliminary data.</text>
</comment>
<reference evidence="4" key="1">
    <citation type="submission" date="2019-08" db="EMBL/GenBank/DDBJ databases">
        <title>The genome of the North American firefly Photinus pyralis.</title>
        <authorList>
            <consortium name="Photinus pyralis genome working group"/>
            <person name="Fallon T.R."/>
            <person name="Sander Lower S.E."/>
            <person name="Weng J.-K."/>
        </authorList>
    </citation>
    <scope>NUCLEOTIDE SEQUENCE</scope>
    <source>
        <strain evidence="4">TRF0915ILg1</strain>
        <tissue evidence="4">Whole body</tissue>
    </source>
</reference>